<dbReference type="EMBL" id="OX459118">
    <property type="protein sequence ID" value="CAI9091821.1"/>
    <property type="molecule type" value="Genomic_DNA"/>
</dbReference>
<dbReference type="AlphaFoldDB" id="A0AAV1C8Z7"/>
<dbReference type="InterPro" id="IPR011333">
    <property type="entry name" value="SKP1/BTB/POZ_sf"/>
</dbReference>
<comment type="pathway">
    <text evidence="1">Protein modification; protein ubiquitination.</text>
</comment>
<reference evidence="2" key="1">
    <citation type="submission" date="2023-03" db="EMBL/GenBank/DDBJ databases">
        <authorList>
            <person name="Julca I."/>
        </authorList>
    </citation>
    <scope>NUCLEOTIDE SEQUENCE</scope>
</reference>
<protein>
    <submittedName>
        <fullName evidence="2">OLC1v1021914C1</fullName>
    </submittedName>
</protein>
<gene>
    <name evidence="2" type="ORF">OLC1_LOCUS3646</name>
</gene>
<evidence type="ECO:0000256" key="1">
    <source>
        <dbReference type="ARBA" id="ARBA00004906"/>
    </source>
</evidence>
<dbReference type="PANTHER" id="PTHR47274:SF1">
    <property type="entry name" value="BTB_POZ DOMAIN CONTAINING PROTEIN, EXPRESSED"/>
    <property type="match status" value="1"/>
</dbReference>
<evidence type="ECO:0000313" key="3">
    <source>
        <dbReference type="Proteomes" id="UP001161247"/>
    </source>
</evidence>
<name>A0AAV1C8Z7_OLDCO</name>
<dbReference type="PANTHER" id="PTHR47274">
    <property type="entry name" value="BTB/POZ DOMAIN CONTAINING PROTEIN, EXPRESSED-RELATED"/>
    <property type="match status" value="1"/>
</dbReference>
<sequence>MSIFKRKTICNVCGPQPSSDSLKSSVKIAGLESPSGRATNLGYSKPWLVSKLQVCCNGLRKTFLAGFAATQFNNSNHADIFVKSGDDDEPSFPAHRVILASSSEKYDIRYLQRHCVNQMVAQLATSNVLDVLEIADSSALSDKTLKHDALNYIANNKDSVVSTQNFAELTAS</sequence>
<dbReference type="InterPro" id="IPR044784">
    <property type="entry name" value="At1g01640-like"/>
</dbReference>
<organism evidence="2 3">
    <name type="scientific">Oldenlandia corymbosa var. corymbosa</name>
    <dbReference type="NCBI Taxonomy" id="529605"/>
    <lineage>
        <taxon>Eukaryota</taxon>
        <taxon>Viridiplantae</taxon>
        <taxon>Streptophyta</taxon>
        <taxon>Embryophyta</taxon>
        <taxon>Tracheophyta</taxon>
        <taxon>Spermatophyta</taxon>
        <taxon>Magnoliopsida</taxon>
        <taxon>eudicotyledons</taxon>
        <taxon>Gunneridae</taxon>
        <taxon>Pentapetalae</taxon>
        <taxon>asterids</taxon>
        <taxon>lamiids</taxon>
        <taxon>Gentianales</taxon>
        <taxon>Rubiaceae</taxon>
        <taxon>Rubioideae</taxon>
        <taxon>Spermacoceae</taxon>
        <taxon>Hedyotis-Oldenlandia complex</taxon>
        <taxon>Oldenlandia</taxon>
    </lineage>
</organism>
<accession>A0AAV1C8Z7</accession>
<keyword evidence="3" id="KW-1185">Reference proteome</keyword>
<proteinExistence type="predicted"/>
<dbReference type="Proteomes" id="UP001161247">
    <property type="component" value="Chromosome 1"/>
</dbReference>
<evidence type="ECO:0000313" key="2">
    <source>
        <dbReference type="EMBL" id="CAI9091821.1"/>
    </source>
</evidence>
<dbReference type="CDD" id="cd14733">
    <property type="entry name" value="BACK"/>
    <property type="match status" value="1"/>
</dbReference>
<dbReference type="Gene3D" id="3.30.710.10">
    <property type="entry name" value="Potassium Channel Kv1.1, Chain A"/>
    <property type="match status" value="1"/>
</dbReference>